<dbReference type="Proteomes" id="UP000247602">
    <property type="component" value="Unassembled WGS sequence"/>
</dbReference>
<protein>
    <submittedName>
        <fullName evidence="8">Ubiquinol oxidase subunit II</fullName>
    </submittedName>
</protein>
<comment type="similarity">
    <text evidence="2">Belongs to the cytochrome c oxidase subunit 2 family.</text>
</comment>
<evidence type="ECO:0000256" key="3">
    <source>
        <dbReference type="ARBA" id="ARBA00022692"/>
    </source>
</evidence>
<dbReference type="GO" id="GO:0016020">
    <property type="term" value="C:membrane"/>
    <property type="evidence" value="ECO:0007669"/>
    <property type="project" value="UniProtKB-SubCell"/>
</dbReference>
<keyword evidence="4 6" id="KW-1133">Transmembrane helix</keyword>
<keyword evidence="3 6" id="KW-0812">Transmembrane</keyword>
<evidence type="ECO:0000313" key="8">
    <source>
        <dbReference type="EMBL" id="PZA18758.1"/>
    </source>
</evidence>
<dbReference type="InterPro" id="IPR011759">
    <property type="entry name" value="Cyt_c_oxidase_su2_TM_dom"/>
</dbReference>
<feature type="domain" description="Cytochrome oxidase subunit II transmembrane region profile" evidence="7">
    <location>
        <begin position="23"/>
        <end position="122"/>
    </location>
</feature>
<reference evidence="8 9" key="1">
    <citation type="submission" date="2018-06" db="EMBL/GenBank/DDBJ databases">
        <title>Draft genome sequence of Modestobacter versicolor CP153-2.</title>
        <authorList>
            <person name="Gundlapally S.R."/>
        </authorList>
    </citation>
    <scope>NUCLEOTIDE SEQUENCE [LARGE SCALE GENOMIC DNA]</scope>
    <source>
        <strain evidence="8 9">CP153-2</strain>
    </source>
</reference>
<gene>
    <name evidence="8" type="ORF">DMO24_24385</name>
</gene>
<dbReference type="InterPro" id="IPR045187">
    <property type="entry name" value="CcO_II"/>
</dbReference>
<dbReference type="PANTHER" id="PTHR22888:SF18">
    <property type="entry name" value="CYTOCHROME BO(3) UBIQUINOL OXIDASE SUBUNIT 2"/>
    <property type="match status" value="1"/>
</dbReference>
<dbReference type="Gene3D" id="1.10.287.90">
    <property type="match status" value="1"/>
</dbReference>
<evidence type="ECO:0000256" key="2">
    <source>
        <dbReference type="ARBA" id="ARBA00007866"/>
    </source>
</evidence>
<evidence type="ECO:0000256" key="1">
    <source>
        <dbReference type="ARBA" id="ARBA00004141"/>
    </source>
</evidence>
<sequence>MPHPIPLDRTRIFRWSAPILALPLTACDWVVMNPSGDIAVQQRDLILISTALMLLIVVPVMALVVFFAWRYRAANKAADKDYDPDWDHSTKLELLIWSAPLLIIICLGALTWVSTHKLDPYRPLDRIDART</sequence>
<evidence type="ECO:0000256" key="5">
    <source>
        <dbReference type="ARBA" id="ARBA00023136"/>
    </source>
</evidence>
<dbReference type="InterPro" id="IPR036257">
    <property type="entry name" value="Cyt_c_oxidase_su2_TM_sf"/>
</dbReference>
<keyword evidence="9" id="KW-1185">Reference proteome</keyword>
<evidence type="ECO:0000259" key="7">
    <source>
        <dbReference type="PROSITE" id="PS50999"/>
    </source>
</evidence>
<dbReference type="PROSITE" id="PS50999">
    <property type="entry name" value="COX2_TM"/>
    <property type="match status" value="1"/>
</dbReference>
<accession>A0A323VEN0</accession>
<dbReference type="SUPFAM" id="SSF81464">
    <property type="entry name" value="Cytochrome c oxidase subunit II-like, transmembrane region"/>
    <property type="match status" value="1"/>
</dbReference>
<evidence type="ECO:0000313" key="9">
    <source>
        <dbReference type="Proteomes" id="UP000247602"/>
    </source>
</evidence>
<evidence type="ECO:0000256" key="4">
    <source>
        <dbReference type="ARBA" id="ARBA00022989"/>
    </source>
</evidence>
<feature type="non-terminal residue" evidence="8">
    <location>
        <position position="131"/>
    </location>
</feature>
<dbReference type="EMBL" id="QKNV01000684">
    <property type="protein sequence ID" value="PZA18758.1"/>
    <property type="molecule type" value="Genomic_DNA"/>
</dbReference>
<comment type="subcellular location">
    <subcellularLocation>
        <location evidence="1">Membrane</location>
        <topology evidence="1">Multi-pass membrane protein</topology>
    </subcellularLocation>
</comment>
<feature type="transmembrane region" description="Helical" evidence="6">
    <location>
        <begin position="94"/>
        <end position="113"/>
    </location>
</feature>
<dbReference type="PANTHER" id="PTHR22888">
    <property type="entry name" value="CYTOCHROME C OXIDASE, SUBUNIT II"/>
    <property type="match status" value="1"/>
</dbReference>
<dbReference type="AlphaFoldDB" id="A0A323VEN0"/>
<evidence type="ECO:0000256" key="6">
    <source>
        <dbReference type="SAM" id="Phobius"/>
    </source>
</evidence>
<dbReference type="GO" id="GO:0004129">
    <property type="term" value="F:cytochrome-c oxidase activity"/>
    <property type="evidence" value="ECO:0007669"/>
    <property type="project" value="InterPro"/>
</dbReference>
<feature type="transmembrane region" description="Helical" evidence="6">
    <location>
        <begin position="44"/>
        <end position="69"/>
    </location>
</feature>
<comment type="caution">
    <text evidence="8">The sequence shown here is derived from an EMBL/GenBank/DDBJ whole genome shotgun (WGS) entry which is preliminary data.</text>
</comment>
<keyword evidence="5 6" id="KW-0472">Membrane</keyword>
<proteinExistence type="inferred from homology"/>
<organism evidence="8 9">
    <name type="scientific">Modestobacter versicolor</name>
    <dbReference type="NCBI Taxonomy" id="429133"/>
    <lineage>
        <taxon>Bacteria</taxon>
        <taxon>Bacillati</taxon>
        <taxon>Actinomycetota</taxon>
        <taxon>Actinomycetes</taxon>
        <taxon>Geodermatophilales</taxon>
        <taxon>Geodermatophilaceae</taxon>
        <taxon>Modestobacter</taxon>
    </lineage>
</organism>
<dbReference type="GO" id="GO:0042773">
    <property type="term" value="P:ATP synthesis coupled electron transport"/>
    <property type="evidence" value="ECO:0007669"/>
    <property type="project" value="TreeGrafter"/>
</dbReference>
<feature type="transmembrane region" description="Helical" evidence="6">
    <location>
        <begin position="12"/>
        <end position="32"/>
    </location>
</feature>
<name>A0A323VEN0_9ACTN</name>